<gene>
    <name evidence="4" type="ORF">GCM10007933_36470</name>
</gene>
<accession>A0ABQ6FEZ0</accession>
<evidence type="ECO:0000259" key="3">
    <source>
        <dbReference type="PROSITE" id="PS51168"/>
    </source>
</evidence>
<name>A0ABQ6FEZ0_9RHOO</name>
<dbReference type="Pfam" id="PF01817">
    <property type="entry name" value="CM_2"/>
    <property type="match status" value="1"/>
</dbReference>
<dbReference type="InterPro" id="IPR036979">
    <property type="entry name" value="CM_dom_sf"/>
</dbReference>
<protein>
    <recommendedName>
        <fullName evidence="1">chorismate mutase</fullName>
        <ecNumber evidence="1">5.4.99.5</ecNumber>
    </recommendedName>
</protein>
<dbReference type="SMART" id="SM00830">
    <property type="entry name" value="CM_2"/>
    <property type="match status" value="1"/>
</dbReference>
<dbReference type="RefSeq" id="WP_284189339.1">
    <property type="nucleotide sequence ID" value="NZ_BSPX01000075.1"/>
</dbReference>
<dbReference type="SUPFAM" id="SSF48600">
    <property type="entry name" value="Chorismate mutase II"/>
    <property type="match status" value="1"/>
</dbReference>
<evidence type="ECO:0000256" key="1">
    <source>
        <dbReference type="ARBA" id="ARBA00012404"/>
    </source>
</evidence>
<keyword evidence="5" id="KW-1185">Reference proteome</keyword>
<dbReference type="Proteomes" id="UP001157167">
    <property type="component" value="Unassembled WGS sequence"/>
</dbReference>
<dbReference type="InterPro" id="IPR051331">
    <property type="entry name" value="Chorismate_mutase-related"/>
</dbReference>
<evidence type="ECO:0000313" key="4">
    <source>
        <dbReference type="EMBL" id="GLT24175.1"/>
    </source>
</evidence>
<evidence type="ECO:0000256" key="2">
    <source>
        <dbReference type="ARBA" id="ARBA00023235"/>
    </source>
</evidence>
<dbReference type="PROSITE" id="PS51168">
    <property type="entry name" value="CHORISMATE_MUT_2"/>
    <property type="match status" value="1"/>
</dbReference>
<dbReference type="PANTHER" id="PTHR38041">
    <property type="entry name" value="CHORISMATE MUTASE"/>
    <property type="match status" value="1"/>
</dbReference>
<dbReference type="EC" id="5.4.99.5" evidence="1"/>
<dbReference type="PANTHER" id="PTHR38041:SF1">
    <property type="entry name" value="CHORISMATE MUTASE"/>
    <property type="match status" value="1"/>
</dbReference>
<sequence>MSYPVFTSLADVRLRIDAIDRQLVALIAERGACVAQAAGFKRSDAEVAAPDRVAQVLARVNGLAVELGADPQVVEATWRAMIGAFIELERAARAGIHPPSPQHPD</sequence>
<feature type="domain" description="Chorismate mutase" evidence="3">
    <location>
        <begin position="3"/>
        <end position="93"/>
    </location>
</feature>
<reference evidence="5" key="1">
    <citation type="journal article" date="2019" name="Int. J. Syst. Evol. Microbiol.">
        <title>The Global Catalogue of Microorganisms (GCM) 10K type strain sequencing project: providing services to taxonomists for standard genome sequencing and annotation.</title>
        <authorList>
            <consortium name="The Broad Institute Genomics Platform"/>
            <consortium name="The Broad Institute Genome Sequencing Center for Infectious Disease"/>
            <person name="Wu L."/>
            <person name="Ma J."/>
        </authorList>
    </citation>
    <scope>NUCLEOTIDE SEQUENCE [LARGE SCALE GENOMIC DNA]</scope>
    <source>
        <strain evidence="5">NBRC 102407</strain>
    </source>
</reference>
<dbReference type="Gene3D" id="1.20.59.10">
    <property type="entry name" value="Chorismate mutase"/>
    <property type="match status" value="1"/>
</dbReference>
<dbReference type="InterPro" id="IPR002701">
    <property type="entry name" value="CM_II_prokaryot"/>
</dbReference>
<keyword evidence="2" id="KW-0413">Isomerase</keyword>
<organism evidence="4 5">
    <name type="scientific">Zoogloea oryzae</name>
    <dbReference type="NCBI Taxonomy" id="310767"/>
    <lineage>
        <taxon>Bacteria</taxon>
        <taxon>Pseudomonadati</taxon>
        <taxon>Pseudomonadota</taxon>
        <taxon>Betaproteobacteria</taxon>
        <taxon>Rhodocyclales</taxon>
        <taxon>Zoogloeaceae</taxon>
        <taxon>Zoogloea</taxon>
    </lineage>
</organism>
<comment type="caution">
    <text evidence="4">The sequence shown here is derived from an EMBL/GenBank/DDBJ whole genome shotgun (WGS) entry which is preliminary data.</text>
</comment>
<dbReference type="InterPro" id="IPR036263">
    <property type="entry name" value="Chorismate_II_sf"/>
</dbReference>
<evidence type="ECO:0000313" key="5">
    <source>
        <dbReference type="Proteomes" id="UP001157167"/>
    </source>
</evidence>
<proteinExistence type="predicted"/>
<dbReference type="EMBL" id="BSPX01000075">
    <property type="protein sequence ID" value="GLT24175.1"/>
    <property type="molecule type" value="Genomic_DNA"/>
</dbReference>